<name>A0A699RHW4_TANCI</name>
<comment type="caution">
    <text evidence="2">The sequence shown here is derived from an EMBL/GenBank/DDBJ whole genome shotgun (WGS) entry which is preliminary data.</text>
</comment>
<feature type="non-terminal residue" evidence="2">
    <location>
        <position position="1"/>
    </location>
</feature>
<feature type="region of interest" description="Disordered" evidence="1">
    <location>
        <begin position="1"/>
        <end position="74"/>
    </location>
</feature>
<protein>
    <submittedName>
        <fullName evidence="2">Uncharacterized protein</fullName>
    </submittedName>
</protein>
<sequence length="115" mass="12926">KSQPKSTSKSAQAEETVVEAGDTQGPQNLREDMGNTDEPPIINVDPKDWFKKPKRPSTPDSEWNVGKSIDFRPPQTQINKIAQGKKPPLSFDELISTPIDFSTYFMNHLKIDNLT</sequence>
<dbReference type="EMBL" id="BKCJ011099536">
    <property type="protein sequence ID" value="GFC85356.1"/>
    <property type="molecule type" value="Genomic_DNA"/>
</dbReference>
<reference evidence="2" key="1">
    <citation type="journal article" date="2019" name="Sci. Rep.">
        <title>Draft genome of Tanacetum cinerariifolium, the natural source of mosquito coil.</title>
        <authorList>
            <person name="Yamashiro T."/>
            <person name="Shiraishi A."/>
            <person name="Satake H."/>
            <person name="Nakayama K."/>
        </authorList>
    </citation>
    <scope>NUCLEOTIDE SEQUENCE</scope>
</reference>
<proteinExistence type="predicted"/>
<organism evidence="2">
    <name type="scientific">Tanacetum cinerariifolium</name>
    <name type="common">Dalmatian daisy</name>
    <name type="synonym">Chrysanthemum cinerariifolium</name>
    <dbReference type="NCBI Taxonomy" id="118510"/>
    <lineage>
        <taxon>Eukaryota</taxon>
        <taxon>Viridiplantae</taxon>
        <taxon>Streptophyta</taxon>
        <taxon>Embryophyta</taxon>
        <taxon>Tracheophyta</taxon>
        <taxon>Spermatophyta</taxon>
        <taxon>Magnoliopsida</taxon>
        <taxon>eudicotyledons</taxon>
        <taxon>Gunneridae</taxon>
        <taxon>Pentapetalae</taxon>
        <taxon>asterids</taxon>
        <taxon>campanulids</taxon>
        <taxon>Asterales</taxon>
        <taxon>Asteraceae</taxon>
        <taxon>Asteroideae</taxon>
        <taxon>Anthemideae</taxon>
        <taxon>Anthemidinae</taxon>
        <taxon>Tanacetum</taxon>
    </lineage>
</organism>
<accession>A0A699RHW4</accession>
<evidence type="ECO:0000256" key="1">
    <source>
        <dbReference type="SAM" id="MobiDB-lite"/>
    </source>
</evidence>
<gene>
    <name evidence="2" type="ORF">Tci_857326</name>
</gene>
<dbReference type="AlphaFoldDB" id="A0A699RHW4"/>
<feature type="compositionally biased region" description="Polar residues" evidence="1">
    <location>
        <begin position="1"/>
        <end position="13"/>
    </location>
</feature>
<evidence type="ECO:0000313" key="2">
    <source>
        <dbReference type="EMBL" id="GFC85356.1"/>
    </source>
</evidence>